<evidence type="ECO:0000256" key="4">
    <source>
        <dbReference type="SAM" id="Phobius"/>
    </source>
</evidence>
<feature type="transmembrane region" description="Helical" evidence="4">
    <location>
        <begin position="220"/>
        <end position="246"/>
    </location>
</feature>
<keyword evidence="4" id="KW-0472">Membrane</keyword>
<keyword evidence="4" id="KW-1133">Transmembrane helix</keyword>
<accession>A0A0P1G8G6</accession>
<dbReference type="PANTHER" id="PTHR30576:SF0">
    <property type="entry name" value="UNDECAPRENYL-PHOSPHATE N-ACETYLGALACTOSAMINYL 1-PHOSPHATE TRANSFERASE-RELATED"/>
    <property type="match status" value="1"/>
</dbReference>
<feature type="domain" description="Bacterial sugar transferase" evidence="5">
    <location>
        <begin position="219"/>
        <end position="377"/>
    </location>
</feature>
<protein>
    <submittedName>
        <fullName evidence="6">Putative undecaprenyl-phosphate N-acetylgalactosaminyl 1-phosphate transferase</fullName>
        <ecNumber evidence="6">2.7.8.-</ecNumber>
    </submittedName>
</protein>
<dbReference type="Proteomes" id="UP000052022">
    <property type="component" value="Unassembled WGS sequence"/>
</dbReference>
<proteinExistence type="inferred from homology"/>
<name>A0A0P1G8G6_9RHOB</name>
<reference evidence="6 7" key="1">
    <citation type="submission" date="2015-09" db="EMBL/GenBank/DDBJ databases">
        <authorList>
            <consortium name="Swine Surveillance"/>
        </authorList>
    </citation>
    <scope>NUCLEOTIDE SEQUENCE [LARGE SCALE GENOMIC DNA]</scope>
    <source>
        <strain evidence="6 7">CECT 7557</strain>
    </source>
</reference>
<feature type="transmembrane region" description="Helical" evidence="4">
    <location>
        <begin position="12"/>
        <end position="30"/>
    </location>
</feature>
<evidence type="ECO:0000256" key="3">
    <source>
        <dbReference type="SAM" id="MobiDB-lite"/>
    </source>
</evidence>
<evidence type="ECO:0000313" key="6">
    <source>
        <dbReference type="EMBL" id="CUH77822.1"/>
    </source>
</evidence>
<dbReference type="EMBL" id="CYSD01000021">
    <property type="protein sequence ID" value="CUH77822.1"/>
    <property type="molecule type" value="Genomic_DNA"/>
</dbReference>
<evidence type="ECO:0000256" key="1">
    <source>
        <dbReference type="ARBA" id="ARBA00006464"/>
    </source>
</evidence>
<dbReference type="InterPro" id="IPR003362">
    <property type="entry name" value="Bact_transf"/>
</dbReference>
<keyword evidence="4" id="KW-0812">Transmembrane</keyword>
<dbReference type="STRING" id="928856.SAMN04488049_10745"/>
<dbReference type="PANTHER" id="PTHR30576">
    <property type="entry name" value="COLANIC BIOSYNTHESIS UDP-GLUCOSE LIPID CARRIER TRANSFERASE"/>
    <property type="match status" value="1"/>
</dbReference>
<organism evidence="6 7">
    <name type="scientific">Tritonibacter multivorans</name>
    <dbReference type="NCBI Taxonomy" id="928856"/>
    <lineage>
        <taxon>Bacteria</taxon>
        <taxon>Pseudomonadati</taxon>
        <taxon>Pseudomonadota</taxon>
        <taxon>Alphaproteobacteria</taxon>
        <taxon>Rhodobacterales</taxon>
        <taxon>Paracoccaceae</taxon>
        <taxon>Tritonibacter</taxon>
    </lineage>
</organism>
<gene>
    <name evidence="6" type="primary">tuaA</name>
    <name evidence="6" type="ORF">TRM7557_01602</name>
</gene>
<dbReference type="GO" id="GO:0000271">
    <property type="term" value="P:polysaccharide biosynthetic process"/>
    <property type="evidence" value="ECO:0007669"/>
    <property type="project" value="UniProtKB-KW"/>
</dbReference>
<dbReference type="OrthoDB" id="9808602at2"/>
<comment type="similarity">
    <text evidence="1">Belongs to the bacterial sugar transferase family.</text>
</comment>
<keyword evidence="2" id="KW-0270">Exopolysaccharide synthesis</keyword>
<dbReference type="AlphaFoldDB" id="A0A0P1G8G6"/>
<sequence>MPATPQGVCGWVLFLLCMFNGLVGACVVTFRNSNPESGRGGEFSNGGVSEAADGSVARVARPEQRSERVARKALKKVSDQVVKPSAAAALRAARWQAAHSEAEKHEALLKRAKRRGLEAKKIDAAPTVTPPDGSPSSDMPAADVAEIAKVQAPEKLASPVEMLIPTPLGADQGGVDLNPDQARDMEKAAATAAVVPASEPVQTRRPVSGFKPRHEGLHRIYNTGVAGGIFLLALPIIAVLTLLVFVTQGRPIFYQGARVGRNGSSFNIIKFRTLDTAKAAKLTQNQVLPQGSGLETPMGGFLRDTRLDELPQLWNIIRGDMNICGPRPVREEIAALHRQDIPDYDARFAVKPGMLGPTQALMGHGTPKPVRARLNAALCRKPVNYWREIEMMVLVPACVFARTATLLASRAGKLARRVGTRFTGGTSRGTRHAATHATLDVLGKPVDRNMAAKYGVAVQFVDAMGQAHDVRWIDDKSFVTAGSLAMNPALDAAQGPTLDAAQGPTLDGALEITLPNGTLRRARVSGSFAGQAKLGTAAGADELVELAYEPASKYAHHVLERYVYQRVVVPHYSHFLLGRLLPSSGFMSNWHNLFGSISGFGQLQGGTAASGPASGVRTER</sequence>
<dbReference type="Pfam" id="PF02397">
    <property type="entry name" value="Bac_transf"/>
    <property type="match status" value="1"/>
</dbReference>
<evidence type="ECO:0000259" key="5">
    <source>
        <dbReference type="Pfam" id="PF02397"/>
    </source>
</evidence>
<evidence type="ECO:0000313" key="7">
    <source>
        <dbReference type="Proteomes" id="UP000052022"/>
    </source>
</evidence>
<dbReference type="EC" id="2.7.8.-" evidence="6"/>
<keyword evidence="7" id="KW-1185">Reference proteome</keyword>
<feature type="region of interest" description="Disordered" evidence="3">
    <location>
        <begin position="36"/>
        <end position="67"/>
    </location>
</feature>
<evidence type="ECO:0000256" key="2">
    <source>
        <dbReference type="ARBA" id="ARBA00023169"/>
    </source>
</evidence>
<keyword evidence="6" id="KW-0808">Transferase</keyword>
<dbReference type="GO" id="GO:0016780">
    <property type="term" value="F:phosphotransferase activity, for other substituted phosphate groups"/>
    <property type="evidence" value="ECO:0007669"/>
    <property type="project" value="TreeGrafter"/>
</dbReference>